<dbReference type="EMBL" id="JADJEV010000004">
    <property type="protein sequence ID" value="MBK6974694.1"/>
    <property type="molecule type" value="Genomic_DNA"/>
</dbReference>
<dbReference type="Proteomes" id="UP000807785">
    <property type="component" value="Unassembled WGS sequence"/>
</dbReference>
<comment type="caution">
    <text evidence="1">The sequence shown here is derived from an EMBL/GenBank/DDBJ whole genome shotgun (WGS) entry which is preliminary data.</text>
</comment>
<reference evidence="1" key="1">
    <citation type="submission" date="2020-10" db="EMBL/GenBank/DDBJ databases">
        <title>Connecting structure to function with the recovery of over 1000 high-quality activated sludge metagenome-assembled genomes encoding full-length rRNA genes using long-read sequencing.</title>
        <authorList>
            <person name="Singleton C.M."/>
            <person name="Petriglieri F."/>
            <person name="Kristensen J.M."/>
            <person name="Kirkegaard R.H."/>
            <person name="Michaelsen T.Y."/>
            <person name="Andersen M.H."/>
            <person name="Karst S.M."/>
            <person name="Dueholm M.S."/>
            <person name="Nielsen P.H."/>
            <person name="Albertsen M."/>
        </authorList>
    </citation>
    <scope>NUCLEOTIDE SEQUENCE</scope>
    <source>
        <strain evidence="1">Bjer_18-Q3-R1-45_BAT3C.347</strain>
    </source>
</reference>
<evidence type="ECO:0000313" key="2">
    <source>
        <dbReference type="Proteomes" id="UP000807785"/>
    </source>
</evidence>
<dbReference type="Pfam" id="PF14460">
    <property type="entry name" value="Prok-E2_D"/>
    <property type="match status" value="1"/>
</dbReference>
<proteinExistence type="predicted"/>
<accession>A0A9D7HN20</accession>
<protein>
    <submittedName>
        <fullName evidence="1">PRTRC system protein B</fullName>
    </submittedName>
</protein>
<organism evidence="1 2">
    <name type="scientific">Candidatus Methylophosphatis roskildensis</name>
    <dbReference type="NCBI Taxonomy" id="2899263"/>
    <lineage>
        <taxon>Bacteria</taxon>
        <taxon>Pseudomonadati</taxon>
        <taxon>Pseudomonadota</taxon>
        <taxon>Betaproteobacteria</taxon>
        <taxon>Nitrosomonadales</taxon>
        <taxon>Sterolibacteriaceae</taxon>
        <taxon>Candidatus Methylophosphatis</taxon>
    </lineage>
</organism>
<dbReference type="InterPro" id="IPR032787">
    <property type="entry name" value="Prok-E2_D"/>
</dbReference>
<name>A0A9D7HN20_9PROT</name>
<sequence>MTIPFCIGESRPQPLTPTHAVILYEGADRAIATLHRVRCDDKSTPTILAGKPLTLGMSRRILRALSRNGTGGSFLPACVLMASGDALMWYEPPMMRHLGFKQSTHAPARSAGTFAARVPTPGVIFLVDGARWLVMAYRGDGRPTPDAPTLNTYEDGSICAGNVKTPASTAAERIQAWSDAFWRSNFTHANYDGVVDYQGDAATLWQDARDGRFGERFPDHVLKPYDRTVGQYLETLRKA</sequence>
<dbReference type="AlphaFoldDB" id="A0A9D7HN20"/>
<evidence type="ECO:0000313" key="1">
    <source>
        <dbReference type="EMBL" id="MBK6974694.1"/>
    </source>
</evidence>
<dbReference type="InterPro" id="IPR022280">
    <property type="entry name" value="PRTRC_protein-B"/>
</dbReference>
<dbReference type="NCBIfam" id="TIGR03737">
    <property type="entry name" value="PRTRC_B"/>
    <property type="match status" value="1"/>
</dbReference>
<gene>
    <name evidence="1" type="ORF">IPH26_17745</name>
</gene>